<reference evidence="2 3" key="2">
    <citation type="submission" date="2016-10" db="EMBL/GenBank/DDBJ databases">
        <authorList>
            <person name="de Groot N.N."/>
        </authorList>
    </citation>
    <scope>NUCLEOTIDE SEQUENCE [LARGE SCALE GENOMIC DNA]</scope>
    <source>
        <strain evidence="2 3">BS2772</strain>
    </source>
</reference>
<organism evidence="2 3">
    <name type="scientific">Pseudomonas antarctica</name>
    <dbReference type="NCBI Taxonomy" id="219572"/>
    <lineage>
        <taxon>Bacteria</taxon>
        <taxon>Pseudomonadati</taxon>
        <taxon>Pseudomonadota</taxon>
        <taxon>Gammaproteobacteria</taxon>
        <taxon>Pseudomonadales</taxon>
        <taxon>Pseudomonadaceae</taxon>
        <taxon>Pseudomonas</taxon>
    </lineage>
</organism>
<sequence length="98" mass="10980">MNTAFANLYQSDFTPTESERRLAAAAEQYVAETEAYDRIVCTGPIVKGSIMPANSHERGLVNRNAARAFDHLCTQHPEFTRQQILREVSRADIRGPSN</sequence>
<dbReference type="AlphaFoldDB" id="A0A1G9YFU9"/>
<keyword evidence="4" id="KW-1185">Reference proteome</keyword>
<dbReference type="Proteomes" id="UP000748067">
    <property type="component" value="Unassembled WGS sequence"/>
</dbReference>
<dbReference type="Proteomes" id="UP000182470">
    <property type="component" value="Chromosome I"/>
</dbReference>
<proteinExistence type="predicted"/>
<evidence type="ECO:0000313" key="3">
    <source>
        <dbReference type="Proteomes" id="UP000182470"/>
    </source>
</evidence>
<evidence type="ECO:0000313" key="1">
    <source>
        <dbReference type="EMBL" id="KAF2410522.1"/>
    </source>
</evidence>
<accession>A0A1G9YFU9</accession>
<dbReference type="EMBL" id="JXDI01000001">
    <property type="protein sequence ID" value="KAF2410522.1"/>
    <property type="molecule type" value="Genomic_DNA"/>
</dbReference>
<dbReference type="RefSeq" id="WP_083357281.1">
    <property type="nucleotide sequence ID" value="NZ_JXDI01000001.1"/>
</dbReference>
<dbReference type="OrthoDB" id="6997480at2"/>
<name>A0A1G9YFU9_9PSED</name>
<protein>
    <submittedName>
        <fullName evidence="2">Uncharacterized protein</fullName>
    </submittedName>
</protein>
<evidence type="ECO:0000313" key="2">
    <source>
        <dbReference type="EMBL" id="SDN07351.1"/>
    </source>
</evidence>
<gene>
    <name evidence="1" type="ORF">PSAN_29540</name>
    <name evidence="2" type="ORF">SAMN04490179_2366</name>
</gene>
<evidence type="ECO:0000313" key="4">
    <source>
        <dbReference type="Proteomes" id="UP000748067"/>
    </source>
</evidence>
<dbReference type="EMBL" id="LT629704">
    <property type="protein sequence ID" value="SDN07351.1"/>
    <property type="molecule type" value="Genomic_DNA"/>
</dbReference>
<reference evidence="1 4" key="1">
    <citation type="submission" date="2015-01" db="EMBL/GenBank/DDBJ databases">
        <title>Genome Sequence of Pseudomonas antarctica CMS 35.</title>
        <authorList>
            <person name="Voget S."/>
            <person name="Chow J."/>
            <person name="Daniel R."/>
            <person name="Streit W."/>
        </authorList>
    </citation>
    <scope>NUCLEOTIDE SEQUENCE [LARGE SCALE GENOMIC DNA]</scope>
    <source>
        <strain evidence="1 4">CMS 35</strain>
    </source>
</reference>